<name>T1EG38_HELRO</name>
<evidence type="ECO:0000313" key="2">
    <source>
        <dbReference type="EMBL" id="ESN95453.1"/>
    </source>
</evidence>
<dbReference type="EMBL" id="AMQM01006785">
    <property type="status" value="NOT_ANNOTATED_CDS"/>
    <property type="molecule type" value="Genomic_DNA"/>
</dbReference>
<dbReference type="InterPro" id="IPR037593">
    <property type="entry name" value="MIOS/Sea4"/>
</dbReference>
<dbReference type="KEGG" id="hro:HELRODRAFT_114649"/>
<dbReference type="AlphaFoldDB" id="T1EG38"/>
<dbReference type="CDD" id="cd16691">
    <property type="entry name" value="mRING-H2-C3H3C2_Mio"/>
    <property type="match status" value="1"/>
</dbReference>
<keyword evidence="4" id="KW-1185">Reference proteome</keyword>
<reference evidence="2 4" key="2">
    <citation type="journal article" date="2013" name="Nature">
        <title>Insights into bilaterian evolution from three spiralian genomes.</title>
        <authorList>
            <person name="Simakov O."/>
            <person name="Marletaz F."/>
            <person name="Cho S.J."/>
            <person name="Edsinger-Gonzales E."/>
            <person name="Havlak P."/>
            <person name="Hellsten U."/>
            <person name="Kuo D.H."/>
            <person name="Larsson T."/>
            <person name="Lv J."/>
            <person name="Arendt D."/>
            <person name="Savage R."/>
            <person name="Osoegawa K."/>
            <person name="de Jong P."/>
            <person name="Grimwood J."/>
            <person name="Chapman J.A."/>
            <person name="Shapiro H."/>
            <person name="Aerts A."/>
            <person name="Otillar R.P."/>
            <person name="Terry A.Y."/>
            <person name="Boore J.L."/>
            <person name="Grigoriev I.V."/>
            <person name="Lindberg D.R."/>
            <person name="Seaver E.C."/>
            <person name="Weisblat D.A."/>
            <person name="Putnam N.H."/>
            <person name="Rokhsar D.S."/>
        </authorList>
    </citation>
    <scope>NUCLEOTIDE SEQUENCE</scope>
</reference>
<reference evidence="3" key="3">
    <citation type="submission" date="2015-06" db="UniProtKB">
        <authorList>
            <consortium name="EnsemblMetazoa"/>
        </authorList>
    </citation>
    <scope>IDENTIFICATION</scope>
</reference>
<gene>
    <name evidence="3" type="primary">20195540</name>
    <name evidence="2" type="ORF">HELRODRAFT_114649</name>
</gene>
<dbReference type="STRING" id="6412.T1EG38"/>
<accession>T1EG38</accession>
<dbReference type="CTD" id="20195540"/>
<evidence type="ECO:0000313" key="3">
    <source>
        <dbReference type="EnsemblMetazoa" id="HelroP114649"/>
    </source>
</evidence>
<reference evidence="4" key="1">
    <citation type="submission" date="2012-12" db="EMBL/GenBank/DDBJ databases">
        <authorList>
            <person name="Hellsten U."/>
            <person name="Grimwood J."/>
            <person name="Chapman J.A."/>
            <person name="Shapiro H."/>
            <person name="Aerts A."/>
            <person name="Otillar R.P."/>
            <person name="Terry A.Y."/>
            <person name="Boore J.L."/>
            <person name="Simakov O."/>
            <person name="Marletaz F."/>
            <person name="Cho S.-J."/>
            <person name="Edsinger-Gonzales E."/>
            <person name="Havlak P."/>
            <person name="Kuo D.-H."/>
            <person name="Larsson T."/>
            <person name="Lv J."/>
            <person name="Arendt D."/>
            <person name="Savage R."/>
            <person name="Osoegawa K."/>
            <person name="de Jong P."/>
            <person name="Lindberg D.R."/>
            <person name="Seaver E.C."/>
            <person name="Weisblat D.A."/>
            <person name="Putnam N.H."/>
            <person name="Grigoriev I.V."/>
            <person name="Rokhsar D.S."/>
        </authorList>
    </citation>
    <scope>NUCLEOTIDE SEQUENCE</scope>
</reference>
<protein>
    <recommendedName>
        <fullName evidence="1">GATOR2 complex protein MIO zinc-ribbon like domain-containing protein</fullName>
    </recommendedName>
</protein>
<dbReference type="PANTHER" id="PTHR16453">
    <property type="entry name" value="WD40 DOMAIN-CONTAINING PROTEIN MIO FAMILY MEMBER"/>
    <property type="match status" value="1"/>
</dbReference>
<dbReference type="EnsemblMetazoa" id="HelroT114649">
    <property type="protein sequence ID" value="HelroP114649"/>
    <property type="gene ID" value="HelroG114649"/>
</dbReference>
<dbReference type="OrthoDB" id="341486at2759"/>
<proteinExistence type="predicted"/>
<evidence type="ECO:0000313" key="4">
    <source>
        <dbReference type="Proteomes" id="UP000015101"/>
    </source>
</evidence>
<dbReference type="OMA" id="ASHANDW"/>
<dbReference type="eggNOG" id="KOG1008">
    <property type="taxonomic scope" value="Eukaryota"/>
</dbReference>
<sequence length="260" mass="29580">MAFLEKQTTIFINNGDLTGLILTGLTENGVQLLSKFIDKTSDIQTAVTLILQGRLPEVDITKLSLVEHWFENYRSLLNSMKLWNERAEFDVFQRKQEKSIMESLRQVHICCTFCSKPIITDQKTNRIRANIKPRVQSCPHCRKPLPRCAICMLHMGTASGISCPKSTKSKSSNFIGNLKQGKTLARISEWFTWCQNCLHGGHADHIINWFSTHSRCPVSGCNCKCERLDSVSRVDTYTNLDDDDDGGGVMMMMMMMMMEK</sequence>
<dbReference type="PANTHER" id="PTHR16453:SF9">
    <property type="entry name" value="GATOR COMPLEX PROTEIN MIOS"/>
    <property type="match status" value="1"/>
</dbReference>
<evidence type="ECO:0000259" key="1">
    <source>
        <dbReference type="Pfam" id="PF17034"/>
    </source>
</evidence>
<organism evidence="3 4">
    <name type="scientific">Helobdella robusta</name>
    <name type="common">Californian leech</name>
    <dbReference type="NCBI Taxonomy" id="6412"/>
    <lineage>
        <taxon>Eukaryota</taxon>
        <taxon>Metazoa</taxon>
        <taxon>Spiralia</taxon>
        <taxon>Lophotrochozoa</taxon>
        <taxon>Annelida</taxon>
        <taxon>Clitellata</taxon>
        <taxon>Hirudinea</taxon>
        <taxon>Rhynchobdellida</taxon>
        <taxon>Glossiphoniidae</taxon>
        <taxon>Helobdella</taxon>
    </lineage>
</organism>
<dbReference type="HOGENOM" id="CLU_093615_0_0_1"/>
<dbReference type="EMBL" id="KB097519">
    <property type="protein sequence ID" value="ESN95453.1"/>
    <property type="molecule type" value="Genomic_DNA"/>
</dbReference>
<dbReference type="GeneID" id="20195540"/>
<dbReference type="RefSeq" id="XP_009026328.1">
    <property type="nucleotide sequence ID" value="XM_009028080.1"/>
</dbReference>
<dbReference type="Pfam" id="PF17034">
    <property type="entry name" value="zinc_ribbon_16"/>
    <property type="match status" value="1"/>
</dbReference>
<dbReference type="Proteomes" id="UP000015101">
    <property type="component" value="Unassembled WGS sequence"/>
</dbReference>
<dbReference type="InParanoid" id="T1EG38"/>
<feature type="domain" description="GATOR2 complex protein MIO zinc-ribbon like" evidence="1">
    <location>
        <begin position="111"/>
        <end position="226"/>
    </location>
</feature>
<dbReference type="InterPro" id="IPR031488">
    <property type="entry name" value="Zn_ribbon_mio"/>
</dbReference>